<dbReference type="AlphaFoldDB" id="X1B3T6"/>
<dbReference type="EMBL" id="BART01012263">
    <property type="protein sequence ID" value="GAG78868.1"/>
    <property type="molecule type" value="Genomic_DNA"/>
</dbReference>
<comment type="caution">
    <text evidence="1">The sequence shown here is derived from an EMBL/GenBank/DDBJ whole genome shotgun (WGS) entry which is preliminary data.</text>
</comment>
<sequence length="92" mass="10500">MKREDLDFTVGGMWEKSNWEISFDREIWCGSDMVPCKHCGDKKQKENKRYDGNSYYTTIFVCPSVVIGINEGGHNSTGICLQCIIEANETIK</sequence>
<protein>
    <submittedName>
        <fullName evidence="1">Uncharacterized protein</fullName>
    </submittedName>
</protein>
<reference evidence="1" key="1">
    <citation type="journal article" date="2014" name="Front. Microbiol.">
        <title>High frequency of phylogenetically diverse reductive dehalogenase-homologous genes in deep subseafloor sedimentary metagenomes.</title>
        <authorList>
            <person name="Kawai M."/>
            <person name="Futagami T."/>
            <person name="Toyoda A."/>
            <person name="Takaki Y."/>
            <person name="Nishi S."/>
            <person name="Hori S."/>
            <person name="Arai W."/>
            <person name="Tsubouchi T."/>
            <person name="Morono Y."/>
            <person name="Uchiyama I."/>
            <person name="Ito T."/>
            <person name="Fujiyama A."/>
            <person name="Inagaki F."/>
            <person name="Takami H."/>
        </authorList>
    </citation>
    <scope>NUCLEOTIDE SEQUENCE</scope>
    <source>
        <strain evidence="1">Expedition CK06-06</strain>
    </source>
</reference>
<name>X1B3T6_9ZZZZ</name>
<organism evidence="1">
    <name type="scientific">marine sediment metagenome</name>
    <dbReference type="NCBI Taxonomy" id="412755"/>
    <lineage>
        <taxon>unclassified sequences</taxon>
        <taxon>metagenomes</taxon>
        <taxon>ecological metagenomes</taxon>
    </lineage>
</organism>
<proteinExistence type="predicted"/>
<gene>
    <name evidence="1" type="ORF">S01H4_25695</name>
</gene>
<evidence type="ECO:0000313" key="1">
    <source>
        <dbReference type="EMBL" id="GAG78868.1"/>
    </source>
</evidence>
<accession>X1B3T6</accession>